<keyword evidence="21" id="KW-1185">Reference proteome</keyword>
<dbReference type="CDD" id="cd07182">
    <property type="entry name" value="RNase_HII_bacteria_HII_like"/>
    <property type="match status" value="1"/>
</dbReference>
<evidence type="ECO:0000256" key="11">
    <source>
        <dbReference type="ARBA" id="ARBA00022759"/>
    </source>
</evidence>
<comment type="subcellular location">
    <subcellularLocation>
        <location evidence="4 14">Cytoplasm</location>
    </subcellularLocation>
</comment>
<accession>A0A3P8LHY2</accession>
<dbReference type="Pfam" id="PF01351">
    <property type="entry name" value="RNase_HII"/>
    <property type="match status" value="1"/>
</dbReference>
<dbReference type="AlphaFoldDB" id="A0A3P8LHY2"/>
<evidence type="ECO:0000313" key="18">
    <source>
        <dbReference type="EMBL" id="UUD35422.1"/>
    </source>
</evidence>
<evidence type="ECO:0000256" key="8">
    <source>
        <dbReference type="ARBA" id="ARBA00022490"/>
    </source>
</evidence>
<dbReference type="OrthoDB" id="9803420at2"/>
<dbReference type="Proteomes" id="UP000280036">
    <property type="component" value="Unassembled WGS sequence"/>
</dbReference>
<dbReference type="InterPro" id="IPR024567">
    <property type="entry name" value="RNase_HII/HIII_dom"/>
</dbReference>
<dbReference type="GO" id="GO:0006298">
    <property type="term" value="P:mismatch repair"/>
    <property type="evidence" value="ECO:0007669"/>
    <property type="project" value="TreeGrafter"/>
</dbReference>
<keyword evidence="13 14" id="KW-0464">Manganese</keyword>
<evidence type="ECO:0000256" key="15">
    <source>
        <dbReference type="PROSITE-ProRule" id="PRU01319"/>
    </source>
</evidence>
<feature type="binding site" evidence="14 15">
    <location>
        <position position="20"/>
    </location>
    <ligand>
        <name>a divalent metal cation</name>
        <dbReference type="ChEBI" id="CHEBI:60240"/>
    </ligand>
</feature>
<dbReference type="GO" id="GO:0043137">
    <property type="term" value="P:DNA replication, removal of RNA primer"/>
    <property type="evidence" value="ECO:0007669"/>
    <property type="project" value="TreeGrafter"/>
</dbReference>
<evidence type="ECO:0000256" key="1">
    <source>
        <dbReference type="ARBA" id="ARBA00000077"/>
    </source>
</evidence>
<evidence type="ECO:0000256" key="3">
    <source>
        <dbReference type="ARBA" id="ARBA00004065"/>
    </source>
</evidence>
<comment type="cofactor">
    <cofactor evidence="2">
        <name>Mg(2+)</name>
        <dbReference type="ChEBI" id="CHEBI:18420"/>
    </cofactor>
</comment>
<dbReference type="PANTHER" id="PTHR10954">
    <property type="entry name" value="RIBONUCLEASE H2 SUBUNIT A"/>
    <property type="match status" value="1"/>
</dbReference>
<dbReference type="EMBL" id="UZVY01000001">
    <property type="protein sequence ID" value="VDR41802.1"/>
    <property type="molecule type" value="Genomic_DNA"/>
</dbReference>
<keyword evidence="12 14" id="KW-0378">Hydrolase</keyword>
<dbReference type="SUPFAM" id="SSF53098">
    <property type="entry name" value="Ribonuclease H-like"/>
    <property type="match status" value="1"/>
</dbReference>
<dbReference type="PROSITE" id="PS51975">
    <property type="entry name" value="RNASE_H_2"/>
    <property type="match status" value="1"/>
</dbReference>
<evidence type="ECO:0000256" key="10">
    <source>
        <dbReference type="ARBA" id="ARBA00022723"/>
    </source>
</evidence>
<comment type="similarity">
    <text evidence="5 14 16">Belongs to the RNase HII family.</text>
</comment>
<comment type="cofactor">
    <cofactor evidence="14 15">
        <name>Mn(2+)</name>
        <dbReference type="ChEBI" id="CHEBI:29035"/>
    </cofactor>
    <cofactor evidence="14 15">
        <name>Mg(2+)</name>
        <dbReference type="ChEBI" id="CHEBI:18420"/>
    </cofactor>
    <text evidence="14 15">Manganese or magnesium. Binds 1 divalent metal ion per monomer in the absence of substrate. May bind a second metal ion after substrate binding.</text>
</comment>
<organism evidence="19 20">
    <name type="scientific">Mycoplasmopsis caviae</name>
    <dbReference type="NCBI Taxonomy" id="55603"/>
    <lineage>
        <taxon>Bacteria</taxon>
        <taxon>Bacillati</taxon>
        <taxon>Mycoplasmatota</taxon>
        <taxon>Mycoplasmoidales</taxon>
        <taxon>Metamycoplasmataceae</taxon>
        <taxon>Mycoplasmopsis</taxon>
    </lineage>
</organism>
<dbReference type="InterPro" id="IPR022898">
    <property type="entry name" value="RNase_HII"/>
</dbReference>
<dbReference type="GO" id="GO:0030145">
    <property type="term" value="F:manganese ion binding"/>
    <property type="evidence" value="ECO:0007669"/>
    <property type="project" value="UniProtKB-UniRule"/>
</dbReference>
<keyword evidence="10 14" id="KW-0479">Metal-binding</keyword>
<dbReference type="InterPro" id="IPR001352">
    <property type="entry name" value="RNase_HII/HIII"/>
</dbReference>
<feature type="binding site" evidence="14 15">
    <location>
        <position position="19"/>
    </location>
    <ligand>
        <name>a divalent metal cation</name>
        <dbReference type="ChEBI" id="CHEBI:60240"/>
    </ligand>
</feature>
<evidence type="ECO:0000259" key="17">
    <source>
        <dbReference type="PROSITE" id="PS51975"/>
    </source>
</evidence>
<dbReference type="EMBL" id="CP101806">
    <property type="protein sequence ID" value="UUD35422.1"/>
    <property type="molecule type" value="Genomic_DNA"/>
</dbReference>
<evidence type="ECO:0000256" key="14">
    <source>
        <dbReference type="HAMAP-Rule" id="MF_00052"/>
    </source>
</evidence>
<keyword evidence="11 14" id="KW-0255">Endonuclease</keyword>
<dbReference type="Proteomes" id="UP001058569">
    <property type="component" value="Chromosome"/>
</dbReference>
<evidence type="ECO:0000313" key="21">
    <source>
        <dbReference type="Proteomes" id="UP001058569"/>
    </source>
</evidence>
<name>A0A3P8LHY2_9BACT</name>
<evidence type="ECO:0000256" key="6">
    <source>
        <dbReference type="ARBA" id="ARBA00012180"/>
    </source>
</evidence>
<dbReference type="GO" id="GO:0005737">
    <property type="term" value="C:cytoplasm"/>
    <property type="evidence" value="ECO:0007669"/>
    <property type="project" value="UniProtKB-SubCell"/>
</dbReference>
<evidence type="ECO:0000256" key="5">
    <source>
        <dbReference type="ARBA" id="ARBA00007383"/>
    </source>
</evidence>
<evidence type="ECO:0000256" key="2">
    <source>
        <dbReference type="ARBA" id="ARBA00001946"/>
    </source>
</evidence>
<protein>
    <recommendedName>
        <fullName evidence="7 14">Ribonuclease HII</fullName>
        <shortName evidence="14">RNase HII</shortName>
        <ecNumber evidence="6 14">3.1.26.4</ecNumber>
    </recommendedName>
</protein>
<evidence type="ECO:0000313" key="20">
    <source>
        <dbReference type="Proteomes" id="UP000280036"/>
    </source>
</evidence>
<comment type="catalytic activity">
    <reaction evidence="1 14 15 16">
        <text>Endonucleolytic cleavage to 5'-phosphomonoester.</text>
        <dbReference type="EC" id="3.1.26.4"/>
    </reaction>
</comment>
<reference evidence="18" key="2">
    <citation type="submission" date="2022-07" db="EMBL/GenBank/DDBJ databases">
        <title>Complete genome of Mycoplasma caviae type strain G122.</title>
        <authorList>
            <person name="Spergser J."/>
        </authorList>
    </citation>
    <scope>NUCLEOTIDE SEQUENCE</scope>
    <source>
        <strain evidence="18">G122</strain>
    </source>
</reference>
<evidence type="ECO:0000256" key="16">
    <source>
        <dbReference type="RuleBase" id="RU003515"/>
    </source>
</evidence>
<evidence type="ECO:0000256" key="12">
    <source>
        <dbReference type="ARBA" id="ARBA00022801"/>
    </source>
</evidence>
<dbReference type="GO" id="GO:0003723">
    <property type="term" value="F:RNA binding"/>
    <property type="evidence" value="ECO:0007669"/>
    <property type="project" value="UniProtKB-UniRule"/>
</dbReference>
<dbReference type="PANTHER" id="PTHR10954:SF18">
    <property type="entry name" value="RIBONUCLEASE HII"/>
    <property type="match status" value="1"/>
</dbReference>
<keyword evidence="9 14" id="KW-0540">Nuclease</keyword>
<sequence length="198" mass="22893">MYDYELKNYKGVNLIAGFDEAGRGCCAGPLVVAAVILPANFKHRLIKDSKELNEKQREKAYEIITEVALEYTTYVVDANVVDELNPKQASKFGMKRCLGQLYLVPRILITDYEKIEDTFIEQINLVKGDRLSINVAAASIVAKVTRDRIMNKLHEQYPEYNWKQNKGYCTKEHEEAMEKYGVCEQHRRTYKNVAKYLK</sequence>
<evidence type="ECO:0000313" key="19">
    <source>
        <dbReference type="EMBL" id="VDR41802.1"/>
    </source>
</evidence>
<dbReference type="GO" id="GO:0032299">
    <property type="term" value="C:ribonuclease H2 complex"/>
    <property type="evidence" value="ECO:0007669"/>
    <property type="project" value="TreeGrafter"/>
</dbReference>
<evidence type="ECO:0000256" key="7">
    <source>
        <dbReference type="ARBA" id="ARBA00019179"/>
    </source>
</evidence>
<evidence type="ECO:0000256" key="4">
    <source>
        <dbReference type="ARBA" id="ARBA00004496"/>
    </source>
</evidence>
<dbReference type="RefSeq" id="WP_126118068.1">
    <property type="nucleotide sequence ID" value="NZ_CP101806.1"/>
</dbReference>
<dbReference type="NCBIfam" id="NF000595">
    <property type="entry name" value="PRK00015.1-3"/>
    <property type="match status" value="1"/>
</dbReference>
<feature type="binding site" evidence="14 15">
    <location>
        <position position="111"/>
    </location>
    <ligand>
        <name>a divalent metal cation</name>
        <dbReference type="ChEBI" id="CHEBI:60240"/>
    </ligand>
</feature>
<dbReference type="EC" id="3.1.26.4" evidence="6 14"/>
<dbReference type="HAMAP" id="MF_00052_B">
    <property type="entry name" value="RNase_HII_B"/>
    <property type="match status" value="1"/>
</dbReference>
<dbReference type="Gene3D" id="3.30.420.10">
    <property type="entry name" value="Ribonuclease H-like superfamily/Ribonuclease H"/>
    <property type="match status" value="1"/>
</dbReference>
<dbReference type="InterPro" id="IPR036397">
    <property type="entry name" value="RNaseH_sf"/>
</dbReference>
<gene>
    <name evidence="19" type="primary">rnhB2</name>
    <name evidence="14" type="synonym">rnhB</name>
    <name evidence="19" type="ORF">NCTC10126_00286</name>
    <name evidence="18" type="ORF">NPA07_00915</name>
</gene>
<feature type="domain" description="RNase H type-2" evidence="17">
    <location>
        <begin position="13"/>
        <end position="198"/>
    </location>
</feature>
<reference evidence="19 20" key="1">
    <citation type="submission" date="2018-12" db="EMBL/GenBank/DDBJ databases">
        <authorList>
            <consortium name="Pathogen Informatics"/>
        </authorList>
    </citation>
    <scope>NUCLEOTIDE SEQUENCE [LARGE SCALE GENOMIC DNA]</scope>
    <source>
        <strain evidence="19 20">NCTC10126</strain>
    </source>
</reference>
<dbReference type="GO" id="GO:0004523">
    <property type="term" value="F:RNA-DNA hybrid ribonuclease activity"/>
    <property type="evidence" value="ECO:0007669"/>
    <property type="project" value="UniProtKB-UniRule"/>
</dbReference>
<proteinExistence type="inferred from homology"/>
<evidence type="ECO:0000256" key="9">
    <source>
        <dbReference type="ARBA" id="ARBA00022722"/>
    </source>
</evidence>
<dbReference type="InterPro" id="IPR012337">
    <property type="entry name" value="RNaseH-like_sf"/>
</dbReference>
<keyword evidence="8 14" id="KW-0963">Cytoplasm</keyword>
<comment type="function">
    <text evidence="3 14 16">Endonuclease that specifically degrades the RNA of RNA-DNA hybrids.</text>
</comment>
<evidence type="ECO:0000256" key="13">
    <source>
        <dbReference type="ARBA" id="ARBA00023211"/>
    </source>
</evidence>